<keyword evidence="3" id="KW-1133">Transmembrane helix</keyword>
<dbReference type="AlphaFoldDB" id="A0A2P7SIT6"/>
<dbReference type="CDD" id="cd01949">
    <property type="entry name" value="GGDEF"/>
    <property type="match status" value="1"/>
</dbReference>
<dbReference type="Proteomes" id="UP000240653">
    <property type="component" value="Unassembled WGS sequence"/>
</dbReference>
<evidence type="ECO:0000259" key="4">
    <source>
        <dbReference type="PROSITE" id="PS50887"/>
    </source>
</evidence>
<feature type="transmembrane region" description="Helical" evidence="3">
    <location>
        <begin position="63"/>
        <end position="81"/>
    </location>
</feature>
<keyword evidence="6" id="KW-1185">Reference proteome</keyword>
<keyword evidence="3" id="KW-0812">Transmembrane</keyword>
<name>A0A2P7SIT6_9HYPH</name>
<gene>
    <name evidence="5" type="ORF">C7I85_06835</name>
</gene>
<dbReference type="GO" id="GO:0052621">
    <property type="term" value="F:diguanylate cyclase activity"/>
    <property type="evidence" value="ECO:0007669"/>
    <property type="project" value="UniProtKB-EC"/>
</dbReference>
<dbReference type="InterPro" id="IPR029787">
    <property type="entry name" value="Nucleotide_cyclase"/>
</dbReference>
<feature type="transmembrane region" description="Helical" evidence="3">
    <location>
        <begin position="152"/>
        <end position="169"/>
    </location>
</feature>
<dbReference type="EC" id="2.7.7.65" evidence="1"/>
<feature type="domain" description="GGDEF" evidence="4">
    <location>
        <begin position="253"/>
        <end position="385"/>
    </location>
</feature>
<sequence>MSGAVAVLVINLVVAGLLSASFAMVAAYDRKQVAASWLAFAYGLGAVYYSIEFGISTIGAPRPAVVVSFAVVLAAMLLFNVGVARKFEVPVPWRLLSIVFVISTVACDIIQDMPRESFTRMMIYQTPYFVMQALGAWILWSARSRRWLDTILMWLLAASSLQFLSKPFLSYSLGGTGATPQHYLQTQYALISQSMGTIFAVAIALLFLVILARDVIADVTKLSNTDALSGLLNRGGFERHATAVLQAERHKGRSLALVICDLDHFKAINDTFGHASGDKVIKTFAGFLRTIAVGEYFAGRIGGEEFAIILPGSNLVAGRLFAETARSAFSGLPVDGLPEDLRFTASFGVAELVSGEDLSELLSRADKALYEAKENGRDCVRTALPTFDGMRAFRSF</sequence>
<dbReference type="NCBIfam" id="TIGR00254">
    <property type="entry name" value="GGDEF"/>
    <property type="match status" value="1"/>
</dbReference>
<dbReference type="PROSITE" id="PS50887">
    <property type="entry name" value="GGDEF"/>
    <property type="match status" value="1"/>
</dbReference>
<dbReference type="OrthoDB" id="9812260at2"/>
<dbReference type="InterPro" id="IPR000160">
    <property type="entry name" value="GGDEF_dom"/>
</dbReference>
<accession>A0A2P7SIT6</accession>
<comment type="caution">
    <text evidence="5">The sequence shown here is derived from an EMBL/GenBank/DDBJ whole genome shotgun (WGS) entry which is preliminary data.</text>
</comment>
<proteinExistence type="predicted"/>
<dbReference type="InterPro" id="IPR050469">
    <property type="entry name" value="Diguanylate_Cyclase"/>
</dbReference>
<dbReference type="RefSeq" id="WP_106723220.1">
    <property type="nucleotide sequence ID" value="NZ_PXYL01000003.1"/>
</dbReference>
<dbReference type="PANTHER" id="PTHR45138:SF9">
    <property type="entry name" value="DIGUANYLATE CYCLASE DGCM-RELATED"/>
    <property type="match status" value="1"/>
</dbReference>
<dbReference type="FunFam" id="3.30.70.270:FF:000001">
    <property type="entry name" value="Diguanylate cyclase domain protein"/>
    <property type="match status" value="1"/>
</dbReference>
<evidence type="ECO:0000256" key="1">
    <source>
        <dbReference type="ARBA" id="ARBA00012528"/>
    </source>
</evidence>
<dbReference type="SUPFAM" id="SSF55073">
    <property type="entry name" value="Nucleotide cyclase"/>
    <property type="match status" value="1"/>
</dbReference>
<dbReference type="Gene3D" id="3.30.70.270">
    <property type="match status" value="1"/>
</dbReference>
<dbReference type="Pfam" id="PF00990">
    <property type="entry name" value="GGDEF"/>
    <property type="match status" value="1"/>
</dbReference>
<feature type="transmembrane region" description="Helical" evidence="3">
    <location>
        <begin position="123"/>
        <end position="140"/>
    </location>
</feature>
<protein>
    <recommendedName>
        <fullName evidence="1">diguanylate cyclase</fullName>
        <ecNumber evidence="1">2.7.7.65</ecNumber>
    </recommendedName>
</protein>
<feature type="transmembrane region" description="Helical" evidence="3">
    <location>
        <begin position="33"/>
        <end position="51"/>
    </location>
</feature>
<dbReference type="EMBL" id="PXYL01000003">
    <property type="protein sequence ID" value="PSJ62394.1"/>
    <property type="molecule type" value="Genomic_DNA"/>
</dbReference>
<dbReference type="PANTHER" id="PTHR45138">
    <property type="entry name" value="REGULATORY COMPONENTS OF SENSORY TRANSDUCTION SYSTEM"/>
    <property type="match status" value="1"/>
</dbReference>
<dbReference type="SMART" id="SM00267">
    <property type="entry name" value="GGDEF"/>
    <property type="match status" value="1"/>
</dbReference>
<feature type="transmembrane region" description="Helical" evidence="3">
    <location>
        <begin position="6"/>
        <end position="26"/>
    </location>
</feature>
<keyword evidence="3" id="KW-0472">Membrane</keyword>
<dbReference type="InterPro" id="IPR043128">
    <property type="entry name" value="Rev_trsase/Diguanyl_cyclase"/>
</dbReference>
<feature type="transmembrane region" description="Helical" evidence="3">
    <location>
        <begin position="189"/>
        <end position="212"/>
    </location>
</feature>
<organism evidence="5 6">
    <name type="scientific">Pseudaminobacter soli</name>
    <name type="common">ex Li et al. 2025</name>
    <dbReference type="NCBI Taxonomy" id="1295366"/>
    <lineage>
        <taxon>Bacteria</taxon>
        <taxon>Pseudomonadati</taxon>
        <taxon>Pseudomonadota</taxon>
        <taxon>Alphaproteobacteria</taxon>
        <taxon>Hyphomicrobiales</taxon>
        <taxon>Phyllobacteriaceae</taxon>
        <taxon>Pseudaminobacter</taxon>
    </lineage>
</organism>
<evidence type="ECO:0000256" key="3">
    <source>
        <dbReference type="SAM" id="Phobius"/>
    </source>
</evidence>
<evidence type="ECO:0000313" key="6">
    <source>
        <dbReference type="Proteomes" id="UP000240653"/>
    </source>
</evidence>
<comment type="catalytic activity">
    <reaction evidence="2">
        <text>2 GTP = 3',3'-c-di-GMP + 2 diphosphate</text>
        <dbReference type="Rhea" id="RHEA:24898"/>
        <dbReference type="ChEBI" id="CHEBI:33019"/>
        <dbReference type="ChEBI" id="CHEBI:37565"/>
        <dbReference type="ChEBI" id="CHEBI:58805"/>
        <dbReference type="EC" id="2.7.7.65"/>
    </reaction>
</comment>
<reference evidence="5 6" key="1">
    <citation type="submission" date="2018-03" db="EMBL/GenBank/DDBJ databases">
        <title>The draft genome of Mesorhizobium soli JCM 19897.</title>
        <authorList>
            <person name="Li L."/>
            <person name="Liu L."/>
            <person name="Liang L."/>
            <person name="Wang T."/>
            <person name="Zhang X."/>
        </authorList>
    </citation>
    <scope>NUCLEOTIDE SEQUENCE [LARGE SCALE GENOMIC DNA]</scope>
    <source>
        <strain evidence="5 6">JCM 19897</strain>
    </source>
</reference>
<feature type="transmembrane region" description="Helical" evidence="3">
    <location>
        <begin position="93"/>
        <end position="111"/>
    </location>
</feature>
<evidence type="ECO:0000256" key="2">
    <source>
        <dbReference type="ARBA" id="ARBA00034247"/>
    </source>
</evidence>
<evidence type="ECO:0000313" key="5">
    <source>
        <dbReference type="EMBL" id="PSJ62394.1"/>
    </source>
</evidence>